<feature type="compositionally biased region" description="Polar residues" evidence="1">
    <location>
        <begin position="13"/>
        <end position="24"/>
    </location>
</feature>
<reference evidence="3" key="1">
    <citation type="submission" date="2024-04" db="EMBL/GenBank/DDBJ databases">
        <title>Salinicola lusitanus LLJ914,a marine bacterium isolated from the Okinawa Trough.</title>
        <authorList>
            <person name="Li J."/>
        </authorList>
    </citation>
    <scope>NUCLEOTIDE SEQUENCE [LARGE SCALE GENOMIC DNA]</scope>
</reference>
<feature type="region of interest" description="Disordered" evidence="1">
    <location>
        <begin position="1"/>
        <end position="24"/>
    </location>
</feature>
<dbReference type="InterPro" id="IPR011989">
    <property type="entry name" value="ARM-like"/>
</dbReference>
<dbReference type="InterPro" id="IPR016024">
    <property type="entry name" value="ARM-type_fold"/>
</dbReference>
<keyword evidence="3" id="KW-1185">Reference proteome</keyword>
<accession>A0AAW0P7E8</accession>
<gene>
    <name evidence="2" type="ORF">WMY93_009984</name>
</gene>
<dbReference type="EMBL" id="JBBPFD010000007">
    <property type="protein sequence ID" value="KAK7918700.1"/>
    <property type="molecule type" value="Genomic_DNA"/>
</dbReference>
<dbReference type="AlphaFoldDB" id="A0AAW0P7E8"/>
<protein>
    <submittedName>
        <fullName evidence="2">Uncharacterized protein</fullName>
    </submittedName>
</protein>
<evidence type="ECO:0000313" key="3">
    <source>
        <dbReference type="Proteomes" id="UP001460270"/>
    </source>
</evidence>
<evidence type="ECO:0000313" key="2">
    <source>
        <dbReference type="EMBL" id="KAK7918700.1"/>
    </source>
</evidence>
<evidence type="ECO:0000256" key="1">
    <source>
        <dbReference type="SAM" id="MobiDB-lite"/>
    </source>
</evidence>
<dbReference type="Proteomes" id="UP001460270">
    <property type="component" value="Unassembled WGS sequence"/>
</dbReference>
<name>A0AAW0P7E8_9GOBI</name>
<proteinExistence type="predicted"/>
<dbReference type="Gene3D" id="1.25.10.10">
    <property type="entry name" value="Leucine-rich Repeat Variant"/>
    <property type="match status" value="1"/>
</dbReference>
<dbReference type="SUPFAM" id="SSF48371">
    <property type="entry name" value="ARM repeat"/>
    <property type="match status" value="1"/>
</dbReference>
<sequence>MSHLDPTPRSRSRTNQSQSLQPYVNNDNLNNALGSIRVLGLELMDKELKPHLTTVLHCIRDKPLVRKGFSDSGLVQALISVLSSPDQDLLIHSATALSRMCYDNSRLQDQCLRCGAVPRLVSILFRFSERPLLEEACLLALCNLSGLGLSEEGGVAWERGVAMRPGECTFTGSAPSRSGWAGSWVTVVRACQFAPGQFSVNVEVMRRCSPGFLGNAGVLGPAEVPLLRGPDRLQRYKVLKHWTRNRTKNRTRTRSLKTRMFHTLLMTEEARKDTRR</sequence>
<dbReference type="InterPro" id="IPR000225">
    <property type="entry name" value="Armadillo"/>
</dbReference>
<dbReference type="SMART" id="SM00185">
    <property type="entry name" value="ARM"/>
    <property type="match status" value="2"/>
</dbReference>
<comment type="caution">
    <text evidence="2">The sequence shown here is derived from an EMBL/GenBank/DDBJ whole genome shotgun (WGS) entry which is preliminary data.</text>
</comment>
<organism evidence="2 3">
    <name type="scientific">Mugilogobius chulae</name>
    <name type="common">yellowstripe goby</name>
    <dbReference type="NCBI Taxonomy" id="88201"/>
    <lineage>
        <taxon>Eukaryota</taxon>
        <taxon>Metazoa</taxon>
        <taxon>Chordata</taxon>
        <taxon>Craniata</taxon>
        <taxon>Vertebrata</taxon>
        <taxon>Euteleostomi</taxon>
        <taxon>Actinopterygii</taxon>
        <taxon>Neopterygii</taxon>
        <taxon>Teleostei</taxon>
        <taxon>Neoteleostei</taxon>
        <taxon>Acanthomorphata</taxon>
        <taxon>Gobiaria</taxon>
        <taxon>Gobiiformes</taxon>
        <taxon>Gobioidei</taxon>
        <taxon>Gobiidae</taxon>
        <taxon>Gobionellinae</taxon>
        <taxon>Mugilogobius</taxon>
    </lineage>
</organism>